<evidence type="ECO:0000256" key="2">
    <source>
        <dbReference type="ARBA" id="ARBA00009127"/>
    </source>
</evidence>
<evidence type="ECO:0000256" key="4">
    <source>
        <dbReference type="ARBA" id="ARBA00022729"/>
    </source>
</evidence>
<reference evidence="5" key="1">
    <citation type="submission" date="2022-01" db="EMBL/GenBank/DDBJ databases">
        <authorList>
            <person name="King R."/>
        </authorList>
    </citation>
    <scope>NUCLEOTIDE SEQUENCE</scope>
</reference>
<evidence type="ECO:0000313" key="6">
    <source>
        <dbReference type="Proteomes" id="UP001152799"/>
    </source>
</evidence>
<protein>
    <submittedName>
        <fullName evidence="5">Uncharacterized protein</fullName>
    </submittedName>
</protein>
<dbReference type="OrthoDB" id="6779752at2759"/>
<keyword evidence="6" id="KW-1185">Reference proteome</keyword>
<evidence type="ECO:0000313" key="5">
    <source>
        <dbReference type="EMBL" id="CAG9767823.1"/>
    </source>
</evidence>
<accession>A0A9N9QPC1</accession>
<dbReference type="InterPro" id="IPR017996">
    <property type="entry name" value="MRJP/yellow-related"/>
</dbReference>
<sequence length="385" mass="44499">MRAQLTSMEEKNLIEWLENQNEEPISSVKEQNITKDNQKCPSCQRKVAQALTELGECDNFATWTEKSEKTWEENIFTNPEIVVGNPLATKDEIVKVVLVGKSEANMDRGVQKIYRDRYPELEHIKEDFGMLEQDFRIRTKTTNTTKTRKIIKITHNETEEDLYNKISDLKTELVTEEGVILHKVECMQQTRFRKMVEAIFHGTSTAAYIYTNKKLDTASEKPRRQGRDSYASVVENAGKTFSESLTEIKAILKTNNAEKGIRGIRSTREGKLLITTEKDKQTTYTHTRQQQASIEAIDKNGNVYFPLLITVELAKWDPRENYEVENFEIIANDKQTMQFPTALKIRLYRGGPSEALWMFATAEQRYEVNKLNGTVTNFRLFVTKL</sequence>
<comment type="subcellular location">
    <subcellularLocation>
        <location evidence="1">Secreted</location>
    </subcellularLocation>
</comment>
<proteinExistence type="inferred from homology"/>
<gene>
    <name evidence="5" type="ORF">CEUTPL_LOCUS8378</name>
</gene>
<dbReference type="Pfam" id="PF03022">
    <property type="entry name" value="MRJP"/>
    <property type="match status" value="1"/>
</dbReference>
<organism evidence="5 6">
    <name type="scientific">Ceutorhynchus assimilis</name>
    <name type="common">cabbage seed weevil</name>
    <dbReference type="NCBI Taxonomy" id="467358"/>
    <lineage>
        <taxon>Eukaryota</taxon>
        <taxon>Metazoa</taxon>
        <taxon>Ecdysozoa</taxon>
        <taxon>Arthropoda</taxon>
        <taxon>Hexapoda</taxon>
        <taxon>Insecta</taxon>
        <taxon>Pterygota</taxon>
        <taxon>Neoptera</taxon>
        <taxon>Endopterygota</taxon>
        <taxon>Coleoptera</taxon>
        <taxon>Polyphaga</taxon>
        <taxon>Cucujiformia</taxon>
        <taxon>Curculionidae</taxon>
        <taxon>Ceutorhynchinae</taxon>
        <taxon>Ceutorhynchus</taxon>
    </lineage>
</organism>
<comment type="similarity">
    <text evidence="2">Belongs to the major royal jelly protein family.</text>
</comment>
<keyword evidence="3" id="KW-0964">Secreted</keyword>
<evidence type="ECO:0000256" key="3">
    <source>
        <dbReference type="ARBA" id="ARBA00022525"/>
    </source>
</evidence>
<evidence type="ECO:0000256" key="1">
    <source>
        <dbReference type="ARBA" id="ARBA00004613"/>
    </source>
</evidence>
<keyword evidence="4" id="KW-0732">Signal</keyword>
<dbReference type="AlphaFoldDB" id="A0A9N9QPC1"/>
<dbReference type="InterPro" id="IPR011042">
    <property type="entry name" value="6-blade_b-propeller_TolB-like"/>
</dbReference>
<dbReference type="EMBL" id="OU892280">
    <property type="protein sequence ID" value="CAG9767823.1"/>
    <property type="molecule type" value="Genomic_DNA"/>
</dbReference>
<dbReference type="Proteomes" id="UP001152799">
    <property type="component" value="Chromosome 4"/>
</dbReference>
<name>A0A9N9QPC1_9CUCU</name>
<dbReference type="GO" id="GO:0005576">
    <property type="term" value="C:extracellular region"/>
    <property type="evidence" value="ECO:0007669"/>
    <property type="project" value="UniProtKB-SubCell"/>
</dbReference>
<dbReference type="Gene3D" id="2.120.10.30">
    <property type="entry name" value="TolB, C-terminal domain"/>
    <property type="match status" value="1"/>
</dbReference>